<keyword evidence="6" id="KW-1185">Reference proteome</keyword>
<name>A0AA90NVL8_9GAMM</name>
<dbReference type="Proteomes" id="UP001178148">
    <property type="component" value="Unassembled WGS sequence"/>
</dbReference>
<dbReference type="EMBL" id="JASXSV010000021">
    <property type="protein sequence ID" value="MDP0589792.1"/>
    <property type="molecule type" value="Genomic_DNA"/>
</dbReference>
<evidence type="ECO:0000259" key="4">
    <source>
        <dbReference type="Pfam" id="PF16113"/>
    </source>
</evidence>
<sequence>MTEAVIFKELEADNGKKIGVIRLNSEKTLNALNYEMIDCIYKTLLAWKSNDTVVCVFLEGAGEKAFCAGGDISSLRTNVLGGDLDAPLRFFSKEYRLDYLIHTYQKPIIVWGNGFVMGGGMGLMSGAGFRVVTSTSVLAMPEISIGLYPDVGGSWLLGRMPVKIGLFMALTGCRLNAGDAIYMGLANRFIDDSFRSNVLQSLQGAKWEYERSYETVYEIMNQYVENNEGLIPSSKVREHRDLIAKLMDQPSLGAIMDQLANLETDDEWLNASRDNAMNGSPLSACIAYEQQKRTRHLSLKEVFMVELVLSVNCSLRGDLCEGVRALLIDKDKKPKWLFDSVGDVDSESLEVFYHPLWGRVEHPLVGM</sequence>
<dbReference type="GO" id="GO:0005829">
    <property type="term" value="C:cytosol"/>
    <property type="evidence" value="ECO:0007669"/>
    <property type="project" value="TreeGrafter"/>
</dbReference>
<evidence type="ECO:0000313" key="6">
    <source>
        <dbReference type="Proteomes" id="UP001178148"/>
    </source>
</evidence>
<evidence type="ECO:0000313" key="5">
    <source>
        <dbReference type="EMBL" id="MDP0589792.1"/>
    </source>
</evidence>
<organism evidence="5 6">
    <name type="scientific">Candidatus Endonucleibacter bathymodioli</name>
    <dbReference type="NCBI Taxonomy" id="539814"/>
    <lineage>
        <taxon>Bacteria</taxon>
        <taxon>Pseudomonadati</taxon>
        <taxon>Pseudomonadota</taxon>
        <taxon>Gammaproteobacteria</taxon>
        <taxon>Oceanospirillales</taxon>
        <taxon>Endozoicomonadaceae</taxon>
        <taxon>Candidatus Endonucleibacter</taxon>
    </lineage>
</organism>
<gene>
    <name evidence="5" type="ORF">QS748_11620</name>
</gene>
<accession>A0AA90NVL8</accession>
<dbReference type="GO" id="GO:0006574">
    <property type="term" value="P:L-valine catabolic process"/>
    <property type="evidence" value="ECO:0007669"/>
    <property type="project" value="TreeGrafter"/>
</dbReference>
<protein>
    <recommendedName>
        <fullName evidence="2">3-hydroxyisobutyryl-CoA hydrolase</fullName>
        <ecNumber evidence="2">3.1.2.4</ecNumber>
    </recommendedName>
</protein>
<dbReference type="CDD" id="cd06558">
    <property type="entry name" value="crotonase-like"/>
    <property type="match status" value="1"/>
</dbReference>
<proteinExistence type="predicted"/>
<dbReference type="InterPro" id="IPR029045">
    <property type="entry name" value="ClpP/crotonase-like_dom_sf"/>
</dbReference>
<evidence type="ECO:0000256" key="3">
    <source>
        <dbReference type="ARBA" id="ARBA00022801"/>
    </source>
</evidence>
<comment type="caution">
    <text evidence="5">The sequence shown here is derived from an EMBL/GenBank/DDBJ whole genome shotgun (WGS) entry which is preliminary data.</text>
</comment>
<dbReference type="PANTHER" id="PTHR43176">
    <property type="entry name" value="3-HYDROXYISOBUTYRYL-COA HYDROLASE-RELATED"/>
    <property type="match status" value="1"/>
</dbReference>
<dbReference type="Gene3D" id="3.90.226.10">
    <property type="entry name" value="2-enoyl-CoA Hydratase, Chain A, domain 1"/>
    <property type="match status" value="1"/>
</dbReference>
<dbReference type="EC" id="3.1.2.4" evidence="2"/>
<dbReference type="NCBIfam" id="NF004127">
    <property type="entry name" value="PRK05617.1"/>
    <property type="match status" value="1"/>
</dbReference>
<dbReference type="PANTHER" id="PTHR43176:SF3">
    <property type="entry name" value="3-HYDROXYISOBUTYRYL-COA HYDROLASE, MITOCHONDRIAL"/>
    <property type="match status" value="1"/>
</dbReference>
<feature type="domain" description="Enoyl-CoA hydratase/isomerase" evidence="4">
    <location>
        <begin position="18"/>
        <end position="350"/>
    </location>
</feature>
<dbReference type="InterPro" id="IPR045004">
    <property type="entry name" value="ECH_dom"/>
</dbReference>
<evidence type="ECO:0000256" key="2">
    <source>
        <dbReference type="ARBA" id="ARBA00011915"/>
    </source>
</evidence>
<dbReference type="InterPro" id="IPR032259">
    <property type="entry name" value="HIBYL-CoA-H"/>
</dbReference>
<dbReference type="Pfam" id="PF16113">
    <property type="entry name" value="ECH_2"/>
    <property type="match status" value="1"/>
</dbReference>
<comment type="catalytic activity">
    <reaction evidence="1">
        <text>3-hydroxy-2-methylpropanoyl-CoA + H2O = 3-hydroxy-2-methylpropanoate + CoA + H(+)</text>
        <dbReference type="Rhea" id="RHEA:20888"/>
        <dbReference type="ChEBI" id="CHEBI:11805"/>
        <dbReference type="ChEBI" id="CHEBI:15377"/>
        <dbReference type="ChEBI" id="CHEBI:15378"/>
        <dbReference type="ChEBI" id="CHEBI:57287"/>
        <dbReference type="ChEBI" id="CHEBI:57340"/>
        <dbReference type="EC" id="3.1.2.4"/>
    </reaction>
</comment>
<dbReference type="SUPFAM" id="SSF52096">
    <property type="entry name" value="ClpP/crotonase"/>
    <property type="match status" value="1"/>
</dbReference>
<evidence type="ECO:0000256" key="1">
    <source>
        <dbReference type="ARBA" id="ARBA00001709"/>
    </source>
</evidence>
<reference evidence="5 6" key="1">
    <citation type="journal article" date="2023" name="bioRxiv">
        <title>An intranuclear bacterial parasite of deep-sea mussels expresses apoptosis inhibitors acquired from its host.</title>
        <authorList>
            <person name="Gonzalez Porras M.A."/>
            <person name="Assie A."/>
            <person name="Tietjen M."/>
            <person name="Violette M."/>
            <person name="Kleiner M."/>
            <person name="Gruber-Vodicka H."/>
            <person name="Dubilier N."/>
            <person name="Leisch N."/>
        </authorList>
    </citation>
    <scope>NUCLEOTIDE SEQUENCE [LARGE SCALE GENOMIC DNA]</scope>
    <source>
        <strain evidence="5">IAP13</strain>
    </source>
</reference>
<dbReference type="GO" id="GO:0003860">
    <property type="term" value="F:3-hydroxyisobutyryl-CoA hydrolase activity"/>
    <property type="evidence" value="ECO:0007669"/>
    <property type="project" value="UniProtKB-EC"/>
</dbReference>
<dbReference type="AlphaFoldDB" id="A0AA90NVL8"/>
<keyword evidence="3 5" id="KW-0378">Hydrolase</keyword>